<protein>
    <recommendedName>
        <fullName evidence="4">Retrotransposon gag domain-containing protein</fullName>
    </recommendedName>
</protein>
<dbReference type="EMBL" id="JAMKFB020000701">
    <property type="protein sequence ID" value="KAL0148624.1"/>
    <property type="molecule type" value="Genomic_DNA"/>
</dbReference>
<comment type="caution">
    <text evidence="2">The sequence shown here is derived from an EMBL/GenBank/DDBJ whole genome shotgun (WGS) entry which is preliminary data.</text>
</comment>
<proteinExistence type="predicted"/>
<sequence>MTEAEDALWCLRQGGRRLERYVEEFLELANQLSWHDAALGACFHLGLDRETIRCNLPVCDYPLIELINLILYLNGSNFEVEEMNEDKSRCPAPSGTCRAVSAHSSPRTPTYRTNGSDRLPGPNYPRNILSTAVVLGPEPPAAARTRTPAAARPSPPADVPHSIPTASHVASHMYVENIMDMALPLEFSAPVLPASSPLSPSSPLVPSSPPASPLVSSSPPEPTPPEHRPEPAPPERHPEPAPSCARAS</sequence>
<feature type="region of interest" description="Disordered" evidence="1">
    <location>
        <begin position="194"/>
        <end position="248"/>
    </location>
</feature>
<evidence type="ECO:0000313" key="3">
    <source>
        <dbReference type="Proteomes" id="UP001529510"/>
    </source>
</evidence>
<dbReference type="Proteomes" id="UP001529510">
    <property type="component" value="Unassembled WGS sequence"/>
</dbReference>
<feature type="compositionally biased region" description="Polar residues" evidence="1">
    <location>
        <begin position="102"/>
        <end position="116"/>
    </location>
</feature>
<accession>A0ABD0MFP6</accession>
<name>A0ABD0MFP6_CIRMR</name>
<feature type="compositionally biased region" description="Basic and acidic residues" evidence="1">
    <location>
        <begin position="224"/>
        <end position="239"/>
    </location>
</feature>
<evidence type="ECO:0000256" key="1">
    <source>
        <dbReference type="SAM" id="MobiDB-lite"/>
    </source>
</evidence>
<feature type="compositionally biased region" description="Low complexity" evidence="1">
    <location>
        <begin position="194"/>
        <end position="205"/>
    </location>
</feature>
<feature type="region of interest" description="Disordered" evidence="1">
    <location>
        <begin position="139"/>
        <end position="163"/>
    </location>
</feature>
<feature type="region of interest" description="Disordered" evidence="1">
    <location>
        <begin position="86"/>
        <end position="122"/>
    </location>
</feature>
<keyword evidence="3" id="KW-1185">Reference proteome</keyword>
<organism evidence="2 3">
    <name type="scientific">Cirrhinus mrigala</name>
    <name type="common">Mrigala</name>
    <dbReference type="NCBI Taxonomy" id="683832"/>
    <lineage>
        <taxon>Eukaryota</taxon>
        <taxon>Metazoa</taxon>
        <taxon>Chordata</taxon>
        <taxon>Craniata</taxon>
        <taxon>Vertebrata</taxon>
        <taxon>Euteleostomi</taxon>
        <taxon>Actinopterygii</taxon>
        <taxon>Neopterygii</taxon>
        <taxon>Teleostei</taxon>
        <taxon>Ostariophysi</taxon>
        <taxon>Cypriniformes</taxon>
        <taxon>Cyprinidae</taxon>
        <taxon>Labeoninae</taxon>
        <taxon>Labeonini</taxon>
        <taxon>Cirrhinus</taxon>
    </lineage>
</organism>
<reference evidence="2 3" key="1">
    <citation type="submission" date="2024-05" db="EMBL/GenBank/DDBJ databases">
        <title>Genome sequencing and assembly of Indian major carp, Cirrhinus mrigala (Hamilton, 1822).</title>
        <authorList>
            <person name="Mohindra V."/>
            <person name="Chowdhury L.M."/>
            <person name="Lal K."/>
            <person name="Jena J.K."/>
        </authorList>
    </citation>
    <scope>NUCLEOTIDE SEQUENCE [LARGE SCALE GENOMIC DNA]</scope>
    <source>
        <strain evidence="2">CM1030</strain>
        <tissue evidence="2">Blood</tissue>
    </source>
</reference>
<gene>
    <name evidence="2" type="ORF">M9458_056064</name>
</gene>
<evidence type="ECO:0008006" key="4">
    <source>
        <dbReference type="Google" id="ProtNLM"/>
    </source>
</evidence>
<evidence type="ECO:0000313" key="2">
    <source>
        <dbReference type="EMBL" id="KAL0148624.1"/>
    </source>
</evidence>
<dbReference type="AlphaFoldDB" id="A0ABD0MFP6"/>
<feature type="compositionally biased region" description="Low complexity" evidence="1">
    <location>
        <begin position="141"/>
        <end position="152"/>
    </location>
</feature>